<name>A0A2G5T8L8_9PELO</name>
<feature type="chain" id="PRO_5013599689" evidence="1">
    <location>
        <begin position="26"/>
        <end position="166"/>
    </location>
</feature>
<protein>
    <submittedName>
        <fullName evidence="2">Uncharacterized protein</fullName>
    </submittedName>
</protein>
<dbReference type="EMBL" id="PDUG01000005">
    <property type="protein sequence ID" value="PIC23533.1"/>
    <property type="molecule type" value="Genomic_DNA"/>
</dbReference>
<reference evidence="3" key="1">
    <citation type="submission" date="2017-10" db="EMBL/GenBank/DDBJ databases">
        <title>Rapid genome shrinkage in a self-fertile nematode reveals novel sperm competition proteins.</title>
        <authorList>
            <person name="Yin D."/>
            <person name="Schwarz E.M."/>
            <person name="Thomas C.G."/>
            <person name="Felde R.L."/>
            <person name="Korf I.F."/>
            <person name="Cutter A.D."/>
            <person name="Schartner C.M."/>
            <person name="Ralston E.J."/>
            <person name="Meyer B.J."/>
            <person name="Haag E.S."/>
        </authorList>
    </citation>
    <scope>NUCLEOTIDE SEQUENCE [LARGE SCALE GENOMIC DNA]</scope>
    <source>
        <strain evidence="3">JU1422</strain>
    </source>
</reference>
<organism evidence="2 3">
    <name type="scientific">Caenorhabditis nigoni</name>
    <dbReference type="NCBI Taxonomy" id="1611254"/>
    <lineage>
        <taxon>Eukaryota</taxon>
        <taxon>Metazoa</taxon>
        <taxon>Ecdysozoa</taxon>
        <taxon>Nematoda</taxon>
        <taxon>Chromadorea</taxon>
        <taxon>Rhabditida</taxon>
        <taxon>Rhabditina</taxon>
        <taxon>Rhabditomorpha</taxon>
        <taxon>Rhabditoidea</taxon>
        <taxon>Rhabditidae</taxon>
        <taxon>Peloderinae</taxon>
        <taxon>Caenorhabditis</taxon>
    </lineage>
</organism>
<proteinExistence type="predicted"/>
<evidence type="ECO:0000256" key="1">
    <source>
        <dbReference type="SAM" id="SignalP"/>
    </source>
</evidence>
<keyword evidence="3" id="KW-1185">Reference proteome</keyword>
<evidence type="ECO:0000313" key="2">
    <source>
        <dbReference type="EMBL" id="PIC23533.1"/>
    </source>
</evidence>
<comment type="caution">
    <text evidence="2">The sequence shown here is derived from an EMBL/GenBank/DDBJ whole genome shotgun (WGS) entry which is preliminary data.</text>
</comment>
<feature type="signal peptide" evidence="1">
    <location>
        <begin position="1"/>
        <end position="25"/>
    </location>
</feature>
<dbReference type="AlphaFoldDB" id="A0A2G5T8L8"/>
<accession>A0A2G5T8L8</accession>
<keyword evidence="1" id="KW-0732">Signal</keyword>
<dbReference type="Proteomes" id="UP000230233">
    <property type="component" value="Chromosome V"/>
</dbReference>
<gene>
    <name evidence="2" type="primary">Cnig_chr_V.g17207</name>
    <name evidence="2" type="ORF">B9Z55_017207</name>
</gene>
<sequence>MKLLPSTTAILFIWITLQMVRLDDANDPGKCLRVVNIIRKEVGVEPLKEEDKIEKARLMKKFEPGTKNCPTKDQLENGLDGFTVGRVGGYREEVVVPNGVLAPVIKTFVCIELDCVDHHDITFFFMKNGIDGPPIKNSGTRKFTITEDMVRKGAPETASSSGNSLA</sequence>
<evidence type="ECO:0000313" key="3">
    <source>
        <dbReference type="Proteomes" id="UP000230233"/>
    </source>
</evidence>